<accession>A0A7X2Z8Q5</accession>
<dbReference type="RefSeq" id="WP_155614001.1">
    <property type="nucleotide sequence ID" value="NZ_WNZX01000002.1"/>
</dbReference>
<dbReference type="PANTHER" id="PTHR32322:SF2">
    <property type="entry name" value="EAMA DOMAIN-CONTAINING PROTEIN"/>
    <property type="match status" value="1"/>
</dbReference>
<sequence>MKPSKSFPFPISLLLIIGIVAISFSSIFIRWSNSPVSVSAMYRLTITALLMLPLLFPYRASVRRMRLREWLELFASGLALGLHFLLWMGSLRLTSVASSTAITSLEPVFVLLGAWLLYRQKTSWPAILSMGLAMLGALMIGWGDWGLTGSALLGDALSLLGTAAVAAHMLLGKRLLAHMPPFVYSFFVFVFAAVCIAGYNLALGIPLTGYPAREWGLFLLLALVPTVFGHYVFNWLLTYMRPETVSMSVLGEPVGATLLAYFLLGEEIGPRQAAAGLLLLLGVWLFIRTHEKEQPSIQPPLSVSNANTDRSMN</sequence>
<feature type="transmembrane region" description="Helical" evidence="6">
    <location>
        <begin position="245"/>
        <end position="264"/>
    </location>
</feature>
<dbReference type="InterPro" id="IPR050638">
    <property type="entry name" value="AA-Vitamin_Transporters"/>
</dbReference>
<evidence type="ECO:0000256" key="5">
    <source>
        <dbReference type="ARBA" id="ARBA00023136"/>
    </source>
</evidence>
<dbReference type="PANTHER" id="PTHR32322">
    <property type="entry name" value="INNER MEMBRANE TRANSPORTER"/>
    <property type="match status" value="1"/>
</dbReference>
<feature type="transmembrane region" description="Helical" evidence="6">
    <location>
        <begin position="40"/>
        <end position="58"/>
    </location>
</feature>
<evidence type="ECO:0000313" key="9">
    <source>
        <dbReference type="Proteomes" id="UP000450917"/>
    </source>
</evidence>
<dbReference type="GO" id="GO:0016020">
    <property type="term" value="C:membrane"/>
    <property type="evidence" value="ECO:0007669"/>
    <property type="project" value="UniProtKB-SubCell"/>
</dbReference>
<protein>
    <submittedName>
        <fullName evidence="8">EamA family transporter</fullName>
    </submittedName>
</protein>
<dbReference type="Pfam" id="PF00892">
    <property type="entry name" value="EamA"/>
    <property type="match status" value="2"/>
</dbReference>
<reference evidence="8 9" key="1">
    <citation type="submission" date="2019-11" db="EMBL/GenBank/DDBJ databases">
        <title>Draft genome sequences of five Paenibacillus species of dairy origin.</title>
        <authorList>
            <person name="Olajide A.M."/>
            <person name="Chen S."/>
            <person name="Lapointe G."/>
        </authorList>
    </citation>
    <scope>NUCLEOTIDE SEQUENCE [LARGE SCALE GENOMIC DNA]</scope>
    <source>
        <strain evidence="8 9">2CS3</strain>
    </source>
</reference>
<feature type="transmembrane region" description="Helical" evidence="6">
    <location>
        <begin position="70"/>
        <end position="90"/>
    </location>
</feature>
<evidence type="ECO:0000256" key="1">
    <source>
        <dbReference type="ARBA" id="ARBA00004127"/>
    </source>
</evidence>
<evidence type="ECO:0000256" key="6">
    <source>
        <dbReference type="SAM" id="Phobius"/>
    </source>
</evidence>
<dbReference type="Proteomes" id="UP000450917">
    <property type="component" value="Unassembled WGS sequence"/>
</dbReference>
<evidence type="ECO:0000256" key="4">
    <source>
        <dbReference type="ARBA" id="ARBA00022989"/>
    </source>
</evidence>
<keyword evidence="5 6" id="KW-0472">Membrane</keyword>
<organism evidence="8 9">
    <name type="scientific">Paenibacillus validus</name>
    <dbReference type="NCBI Taxonomy" id="44253"/>
    <lineage>
        <taxon>Bacteria</taxon>
        <taxon>Bacillati</taxon>
        <taxon>Bacillota</taxon>
        <taxon>Bacilli</taxon>
        <taxon>Bacillales</taxon>
        <taxon>Paenibacillaceae</taxon>
        <taxon>Paenibacillus</taxon>
    </lineage>
</organism>
<keyword evidence="3 6" id="KW-0812">Transmembrane</keyword>
<dbReference type="SUPFAM" id="SSF103481">
    <property type="entry name" value="Multidrug resistance efflux transporter EmrE"/>
    <property type="match status" value="2"/>
</dbReference>
<dbReference type="AlphaFoldDB" id="A0A7X2Z8Q5"/>
<dbReference type="InterPro" id="IPR037185">
    <property type="entry name" value="EmrE-like"/>
</dbReference>
<name>A0A7X2Z8Q5_9BACL</name>
<proteinExistence type="inferred from homology"/>
<gene>
    <name evidence="8" type="ORF">GNP93_03445</name>
</gene>
<feature type="transmembrane region" description="Helical" evidence="6">
    <location>
        <begin position="149"/>
        <end position="171"/>
    </location>
</feature>
<comment type="subcellular location">
    <subcellularLocation>
        <location evidence="1">Endomembrane system</location>
        <topology evidence="1">Multi-pass membrane protein</topology>
    </subcellularLocation>
</comment>
<keyword evidence="9" id="KW-1185">Reference proteome</keyword>
<evidence type="ECO:0000256" key="2">
    <source>
        <dbReference type="ARBA" id="ARBA00007362"/>
    </source>
</evidence>
<evidence type="ECO:0000259" key="7">
    <source>
        <dbReference type="Pfam" id="PF00892"/>
    </source>
</evidence>
<feature type="transmembrane region" description="Helical" evidence="6">
    <location>
        <begin position="215"/>
        <end position="233"/>
    </location>
</feature>
<feature type="transmembrane region" description="Helical" evidence="6">
    <location>
        <begin position="270"/>
        <end position="287"/>
    </location>
</feature>
<comment type="similarity">
    <text evidence="2">Belongs to the EamA transporter family.</text>
</comment>
<feature type="transmembrane region" description="Helical" evidence="6">
    <location>
        <begin position="124"/>
        <end position="143"/>
    </location>
</feature>
<dbReference type="InterPro" id="IPR000620">
    <property type="entry name" value="EamA_dom"/>
</dbReference>
<feature type="transmembrane region" description="Helical" evidence="6">
    <location>
        <begin position="7"/>
        <end position="28"/>
    </location>
</feature>
<keyword evidence="4 6" id="KW-1133">Transmembrane helix</keyword>
<evidence type="ECO:0000256" key="3">
    <source>
        <dbReference type="ARBA" id="ARBA00022692"/>
    </source>
</evidence>
<dbReference type="EMBL" id="WNZX01000002">
    <property type="protein sequence ID" value="MUG69728.1"/>
    <property type="molecule type" value="Genomic_DNA"/>
</dbReference>
<feature type="domain" description="EamA" evidence="7">
    <location>
        <begin position="153"/>
        <end position="287"/>
    </location>
</feature>
<feature type="domain" description="EamA" evidence="7">
    <location>
        <begin position="13"/>
        <end position="141"/>
    </location>
</feature>
<feature type="transmembrane region" description="Helical" evidence="6">
    <location>
        <begin position="96"/>
        <end position="117"/>
    </location>
</feature>
<evidence type="ECO:0000313" key="8">
    <source>
        <dbReference type="EMBL" id="MUG69728.1"/>
    </source>
</evidence>
<feature type="transmembrane region" description="Helical" evidence="6">
    <location>
        <begin position="183"/>
        <end position="203"/>
    </location>
</feature>
<comment type="caution">
    <text evidence="8">The sequence shown here is derived from an EMBL/GenBank/DDBJ whole genome shotgun (WGS) entry which is preliminary data.</text>
</comment>